<dbReference type="EMBL" id="QAON01000010">
    <property type="protein sequence ID" value="PTQ88935.1"/>
    <property type="molecule type" value="Genomic_DNA"/>
</dbReference>
<dbReference type="RefSeq" id="WP_107866095.1">
    <property type="nucleotide sequence ID" value="NZ_QAON01000010.1"/>
</dbReference>
<keyword evidence="3" id="KW-1185">Reference proteome</keyword>
<keyword evidence="1" id="KW-0472">Membrane</keyword>
<organism evidence="2 3">
    <name type="scientific">Agitococcus lubricus</name>
    <dbReference type="NCBI Taxonomy" id="1077255"/>
    <lineage>
        <taxon>Bacteria</taxon>
        <taxon>Pseudomonadati</taxon>
        <taxon>Pseudomonadota</taxon>
        <taxon>Gammaproteobacteria</taxon>
        <taxon>Moraxellales</taxon>
        <taxon>Moraxellaceae</taxon>
        <taxon>Agitococcus</taxon>
    </lineage>
</organism>
<dbReference type="OrthoDB" id="9877164at2"/>
<sequence length="106" mass="12059">MTVAKILFNNRSAKVYALLSALVVLWLGGFFKDEGKIIRVYEAPAVIETVYEKAYLVRLDDGRKARVMRDIEAKLAERVLLKITRYDTQQEKAVVVAKLAPDDTEE</sequence>
<evidence type="ECO:0000313" key="2">
    <source>
        <dbReference type="EMBL" id="PTQ88935.1"/>
    </source>
</evidence>
<gene>
    <name evidence="2" type="ORF">C8N29_11084</name>
</gene>
<accession>A0A2T5IY94</accession>
<feature type="transmembrane region" description="Helical" evidence="1">
    <location>
        <begin position="15"/>
        <end position="31"/>
    </location>
</feature>
<evidence type="ECO:0000313" key="3">
    <source>
        <dbReference type="Proteomes" id="UP000244223"/>
    </source>
</evidence>
<reference evidence="2 3" key="1">
    <citation type="submission" date="2018-04" db="EMBL/GenBank/DDBJ databases">
        <title>Genomic Encyclopedia of Archaeal and Bacterial Type Strains, Phase II (KMG-II): from individual species to whole genera.</title>
        <authorList>
            <person name="Goeker M."/>
        </authorList>
    </citation>
    <scope>NUCLEOTIDE SEQUENCE [LARGE SCALE GENOMIC DNA]</scope>
    <source>
        <strain evidence="2 3">DSM 5822</strain>
    </source>
</reference>
<name>A0A2T5IY94_9GAMM</name>
<dbReference type="AlphaFoldDB" id="A0A2T5IY94"/>
<protein>
    <submittedName>
        <fullName evidence="2">Uncharacterized protein</fullName>
    </submittedName>
</protein>
<keyword evidence="1" id="KW-1133">Transmembrane helix</keyword>
<dbReference type="Proteomes" id="UP000244223">
    <property type="component" value="Unassembled WGS sequence"/>
</dbReference>
<proteinExistence type="predicted"/>
<keyword evidence="1" id="KW-0812">Transmembrane</keyword>
<comment type="caution">
    <text evidence="2">The sequence shown here is derived from an EMBL/GenBank/DDBJ whole genome shotgun (WGS) entry which is preliminary data.</text>
</comment>
<evidence type="ECO:0000256" key="1">
    <source>
        <dbReference type="SAM" id="Phobius"/>
    </source>
</evidence>